<dbReference type="PANTHER" id="PTHR21600:SF89">
    <property type="entry name" value="RIBOSOMAL LARGE SUBUNIT PSEUDOURIDINE SYNTHASE A"/>
    <property type="match status" value="1"/>
</dbReference>
<dbReference type="InterPro" id="IPR050188">
    <property type="entry name" value="RluA_PseudoU_synthase"/>
</dbReference>
<accession>A0ABW3JNV4</accession>
<feature type="domain" description="Pseudouridine synthase RsuA/RluA-like" evidence="1">
    <location>
        <begin position="361"/>
        <end position="508"/>
    </location>
</feature>
<sequence length="555" mass="63989">MDKLIDFKTNISNLEIPKTINYPYNYTPYKIAQVASEELQCYLESEIVFKHNFGIKNNNENALGKMFGVLVVQNSKGKIGYLAAFSGKIDNSQVHNYFVPPVSNILSDYNFYRKSEDKISDITNQIETITNNPEYIKVKAEFENLTNIHEQILASEKIKIQQKRQIRRSNYKKKKQLIDRKELKKLQQEMNQQKLNEDFFLNEYKIYLDQKIKPIKEAYDFYNQPLDKVLSKRKKLSAKAQEDIFDSYNFINAKKEEKSLKDIFSQHKTNIPAGAGDCCAPKLFQYAFKNNLSPIALAEFWWGKPLKTSIRKHKNYYPACVGKCKPILSHMLSNTNVSNNPLTNKLSMKIDLDIIYEDDVLLVINKPEEFLTVSGTEIENSIHSIVRQKYPTATGPLIVHRLDMSTSGVLLIAKEKSIHKALQEQFINRSVKKRYLAELDGILEKNEGTISLPLKVDFHNRPQQMVCFKQGKNATTHFKVLSVKNNKTRLYLYPITGRTHQLRMHTAHPLGLNTPIIGDDLYGKRANRLHLHAESLTCKHPVTGKTMNFSAPCNF</sequence>
<dbReference type="Pfam" id="PF00849">
    <property type="entry name" value="PseudoU_synth_2"/>
    <property type="match status" value="1"/>
</dbReference>
<dbReference type="CDD" id="cd02869">
    <property type="entry name" value="PseudoU_synth_RluA_like"/>
    <property type="match status" value="1"/>
</dbReference>
<dbReference type="InterPro" id="IPR006145">
    <property type="entry name" value="PsdUridine_synth_RsuA/RluA"/>
</dbReference>
<dbReference type="SUPFAM" id="SSF55120">
    <property type="entry name" value="Pseudouridine synthase"/>
    <property type="match status" value="1"/>
</dbReference>
<dbReference type="PANTHER" id="PTHR21600">
    <property type="entry name" value="MITOCHONDRIAL RNA PSEUDOURIDINE SYNTHASE"/>
    <property type="match status" value="1"/>
</dbReference>
<gene>
    <name evidence="2" type="ORF">ACFQ1U_02075</name>
</gene>
<dbReference type="RefSeq" id="WP_386104801.1">
    <property type="nucleotide sequence ID" value="NZ_JBHTJR010000014.1"/>
</dbReference>
<dbReference type="PROSITE" id="PS01129">
    <property type="entry name" value="PSI_RLU"/>
    <property type="match status" value="1"/>
</dbReference>
<reference evidence="3" key="1">
    <citation type="journal article" date="2019" name="Int. J. Syst. Evol. Microbiol.">
        <title>The Global Catalogue of Microorganisms (GCM) 10K type strain sequencing project: providing services to taxonomists for standard genome sequencing and annotation.</title>
        <authorList>
            <consortium name="The Broad Institute Genomics Platform"/>
            <consortium name="The Broad Institute Genome Sequencing Center for Infectious Disease"/>
            <person name="Wu L."/>
            <person name="Ma J."/>
        </authorList>
    </citation>
    <scope>NUCLEOTIDE SEQUENCE [LARGE SCALE GENOMIC DNA]</scope>
    <source>
        <strain evidence="3">CCUG 60527</strain>
    </source>
</reference>
<evidence type="ECO:0000313" key="3">
    <source>
        <dbReference type="Proteomes" id="UP001597062"/>
    </source>
</evidence>
<dbReference type="Gene3D" id="3.30.2350.10">
    <property type="entry name" value="Pseudouridine synthase"/>
    <property type="match status" value="1"/>
</dbReference>
<protein>
    <submittedName>
        <fullName evidence="2">Pseudouridine synthase</fullName>
    </submittedName>
</protein>
<proteinExistence type="predicted"/>
<evidence type="ECO:0000259" key="1">
    <source>
        <dbReference type="Pfam" id="PF00849"/>
    </source>
</evidence>
<organism evidence="2 3">
    <name type="scientific">Tenacibaculum geojense</name>
    <dbReference type="NCBI Taxonomy" id="915352"/>
    <lineage>
        <taxon>Bacteria</taxon>
        <taxon>Pseudomonadati</taxon>
        <taxon>Bacteroidota</taxon>
        <taxon>Flavobacteriia</taxon>
        <taxon>Flavobacteriales</taxon>
        <taxon>Flavobacteriaceae</taxon>
        <taxon>Tenacibaculum</taxon>
    </lineage>
</organism>
<comment type="caution">
    <text evidence="2">The sequence shown here is derived from an EMBL/GenBank/DDBJ whole genome shotgun (WGS) entry which is preliminary data.</text>
</comment>
<evidence type="ECO:0000313" key="2">
    <source>
        <dbReference type="EMBL" id="MFD0991981.1"/>
    </source>
</evidence>
<dbReference type="Proteomes" id="UP001597062">
    <property type="component" value="Unassembled WGS sequence"/>
</dbReference>
<dbReference type="InterPro" id="IPR020103">
    <property type="entry name" value="PsdUridine_synth_cat_dom_sf"/>
</dbReference>
<name>A0ABW3JNV4_9FLAO</name>
<dbReference type="InterPro" id="IPR006224">
    <property type="entry name" value="PsdUridine_synth_RluA-like_CS"/>
</dbReference>
<dbReference type="EMBL" id="JBHTJR010000014">
    <property type="protein sequence ID" value="MFD0991981.1"/>
    <property type="molecule type" value="Genomic_DNA"/>
</dbReference>
<keyword evidence="3" id="KW-1185">Reference proteome</keyword>